<dbReference type="EMBL" id="CH474001">
    <property type="protein sequence ID" value="EDL93475.1"/>
    <property type="molecule type" value="Genomic_DNA"/>
</dbReference>
<evidence type="ECO:0000256" key="2">
    <source>
        <dbReference type="ARBA" id="ARBA00006889"/>
    </source>
</evidence>
<evidence type="ECO:0000256" key="1">
    <source>
        <dbReference type="ARBA" id="ARBA00004613"/>
    </source>
</evidence>
<dbReference type="InterPro" id="IPR000566">
    <property type="entry name" value="Lipocln_cytosolic_FA-bd_dom"/>
</dbReference>
<dbReference type="SUPFAM" id="SSF50814">
    <property type="entry name" value="Lipocalins"/>
    <property type="match status" value="1"/>
</dbReference>
<dbReference type="Pfam" id="PF00061">
    <property type="entry name" value="Lipocalin"/>
    <property type="match status" value="1"/>
</dbReference>
<gene>
    <name evidence="6" type="ORF">rCG_45569</name>
</gene>
<evidence type="ECO:0000313" key="6">
    <source>
        <dbReference type="EMBL" id="EDL93475.1"/>
    </source>
</evidence>
<comment type="subcellular location">
    <subcellularLocation>
        <location evidence="1">Secreted</location>
    </subcellularLocation>
</comment>
<evidence type="ECO:0000313" key="7">
    <source>
        <dbReference type="Proteomes" id="UP000234681"/>
    </source>
</evidence>
<organism evidence="6 7">
    <name type="scientific">Rattus norvegicus</name>
    <name type="common">Rat</name>
    <dbReference type="NCBI Taxonomy" id="10116"/>
    <lineage>
        <taxon>Eukaryota</taxon>
        <taxon>Metazoa</taxon>
        <taxon>Chordata</taxon>
        <taxon>Craniata</taxon>
        <taxon>Vertebrata</taxon>
        <taxon>Euteleostomi</taxon>
        <taxon>Mammalia</taxon>
        <taxon>Eutheria</taxon>
        <taxon>Euarchontoglires</taxon>
        <taxon>Glires</taxon>
        <taxon>Rodentia</taxon>
        <taxon>Myomorpha</taxon>
        <taxon>Muroidea</taxon>
        <taxon>Muridae</taxon>
        <taxon>Murinae</taxon>
        <taxon>Rattus</taxon>
    </lineage>
</organism>
<dbReference type="PANTHER" id="PTHR11430:SF124">
    <property type="entry name" value="LIPOCALIN 1-LIKE PROTEIN 1-RELATED"/>
    <property type="match status" value="1"/>
</dbReference>
<accession>A6JTH2</accession>
<dbReference type="PRINTS" id="PR01175">
    <property type="entry name" value="VNEBNERGLAND"/>
</dbReference>
<dbReference type="Gene3D" id="2.40.128.20">
    <property type="match status" value="2"/>
</dbReference>
<keyword evidence="4" id="KW-0732">Signal</keyword>
<sequence length="115" mass="12706">MKALLLTSWYLKAAAWDKEIPDKKFGSVSVTPMKIKTLEGGNLQVKFTVLISGRCQEMSTVLEKTDEPGKYTACRNPEINQEALEDFQNAVRAGGLNPDNIFIPKQSETCPLGSN</sequence>
<evidence type="ECO:0000256" key="4">
    <source>
        <dbReference type="ARBA" id="ARBA00022729"/>
    </source>
</evidence>
<dbReference type="InterPro" id="IPR002450">
    <property type="entry name" value="von_Ebner_gland"/>
</dbReference>
<comment type="similarity">
    <text evidence="2">Belongs to the calycin superfamily. Lipocalin family.</text>
</comment>
<dbReference type="AlphaFoldDB" id="A6JTH2"/>
<dbReference type="InterPro" id="IPR012674">
    <property type="entry name" value="Calycin"/>
</dbReference>
<dbReference type="Proteomes" id="UP000234681">
    <property type="component" value="Chromosome 3"/>
</dbReference>
<dbReference type="InterPro" id="IPR002345">
    <property type="entry name" value="Lipocalin"/>
</dbReference>
<name>A6JTH2_RAT</name>
<evidence type="ECO:0000259" key="5">
    <source>
        <dbReference type="Pfam" id="PF00061"/>
    </source>
</evidence>
<reference evidence="6 7" key="1">
    <citation type="submission" date="2005-09" db="EMBL/GenBank/DDBJ databases">
        <authorList>
            <person name="Mural R.J."/>
            <person name="Li P.W."/>
            <person name="Adams M.D."/>
            <person name="Amanatides P.G."/>
            <person name="Baden-Tillson H."/>
            <person name="Barnstead M."/>
            <person name="Chin S.H."/>
            <person name="Dew I."/>
            <person name="Evans C.A."/>
            <person name="Ferriera S."/>
            <person name="Flanigan M."/>
            <person name="Fosler C."/>
            <person name="Glodek A."/>
            <person name="Gu Z."/>
            <person name="Holt R.A."/>
            <person name="Jennings D."/>
            <person name="Kraft C.L."/>
            <person name="Lu F."/>
            <person name="Nguyen T."/>
            <person name="Nusskern D.R."/>
            <person name="Pfannkoch C.M."/>
            <person name="Sitter C."/>
            <person name="Sutton G.G."/>
            <person name="Venter J.C."/>
            <person name="Wang Z."/>
            <person name="Woodage T."/>
            <person name="Zheng X.H."/>
            <person name="Zhong F."/>
        </authorList>
    </citation>
    <scope>NUCLEOTIDE SEQUENCE [LARGE SCALE GENOMIC DNA]</scope>
    <source>
        <strain>BN</strain>
        <strain evidence="7">Sprague-Dawley</strain>
    </source>
</reference>
<feature type="domain" description="Lipocalin/cytosolic fatty-acid binding" evidence="5">
    <location>
        <begin position="9"/>
        <end position="73"/>
    </location>
</feature>
<dbReference type="GO" id="GO:0005576">
    <property type="term" value="C:extracellular region"/>
    <property type="evidence" value="ECO:0007669"/>
    <property type="project" value="UniProtKB-SubCell"/>
</dbReference>
<evidence type="ECO:0000256" key="3">
    <source>
        <dbReference type="ARBA" id="ARBA00022525"/>
    </source>
</evidence>
<dbReference type="PANTHER" id="PTHR11430">
    <property type="entry name" value="LIPOCALIN"/>
    <property type="match status" value="1"/>
</dbReference>
<dbReference type="GO" id="GO:0036094">
    <property type="term" value="F:small molecule binding"/>
    <property type="evidence" value="ECO:0007669"/>
    <property type="project" value="InterPro"/>
</dbReference>
<protein>
    <submittedName>
        <fullName evidence="6">RCG45569, isoform CRA_b</fullName>
    </submittedName>
</protein>
<proteinExistence type="inferred from homology"/>
<keyword evidence="3" id="KW-0964">Secreted</keyword>